<protein>
    <recommendedName>
        <fullName evidence="3">ubiquitinyl hydrolase 1</fullName>
        <ecNumber evidence="3">3.4.19.12</ecNumber>
    </recommendedName>
</protein>
<evidence type="ECO:0000256" key="8">
    <source>
        <dbReference type="ARBA" id="ARBA00022807"/>
    </source>
</evidence>
<evidence type="ECO:0000256" key="5">
    <source>
        <dbReference type="ARBA" id="ARBA00022670"/>
    </source>
</evidence>
<dbReference type="GO" id="GO:0016477">
    <property type="term" value="P:cell migration"/>
    <property type="evidence" value="ECO:0007669"/>
    <property type="project" value="TreeGrafter"/>
</dbReference>
<dbReference type="PANTHER" id="PTHR24006">
    <property type="entry name" value="UBIQUITIN CARBOXYL-TERMINAL HYDROLASE"/>
    <property type="match status" value="1"/>
</dbReference>
<feature type="region of interest" description="Disordered" evidence="9">
    <location>
        <begin position="2489"/>
        <end position="2609"/>
    </location>
</feature>
<dbReference type="GO" id="GO:0005634">
    <property type="term" value="C:nucleus"/>
    <property type="evidence" value="ECO:0007669"/>
    <property type="project" value="TreeGrafter"/>
</dbReference>
<dbReference type="PROSITE" id="PS00973">
    <property type="entry name" value="USP_2"/>
    <property type="match status" value="1"/>
</dbReference>
<dbReference type="GO" id="GO:0006508">
    <property type="term" value="P:proteolysis"/>
    <property type="evidence" value="ECO:0007669"/>
    <property type="project" value="UniProtKB-KW"/>
</dbReference>
<dbReference type="Pfam" id="PF00443">
    <property type="entry name" value="UCH"/>
    <property type="match status" value="1"/>
</dbReference>
<proteinExistence type="inferred from homology"/>
<evidence type="ECO:0000259" key="10">
    <source>
        <dbReference type="PROSITE" id="PS50235"/>
    </source>
</evidence>
<feature type="compositionally biased region" description="Low complexity" evidence="9">
    <location>
        <begin position="967"/>
        <end position="979"/>
    </location>
</feature>
<feature type="compositionally biased region" description="Polar residues" evidence="9">
    <location>
        <begin position="14"/>
        <end position="27"/>
    </location>
</feature>
<dbReference type="InterPro" id="IPR038765">
    <property type="entry name" value="Papain-like_cys_pep_sf"/>
</dbReference>
<dbReference type="InterPro" id="IPR016024">
    <property type="entry name" value="ARM-type_fold"/>
</dbReference>
<feature type="compositionally biased region" description="Polar residues" evidence="9">
    <location>
        <begin position="162"/>
        <end position="176"/>
    </location>
</feature>
<evidence type="ECO:0000256" key="9">
    <source>
        <dbReference type="SAM" id="MobiDB-lite"/>
    </source>
</evidence>
<reference evidence="11 12" key="1">
    <citation type="submission" date="2019-01" db="EMBL/GenBank/DDBJ databases">
        <authorList>
            <person name="Sayadi A."/>
        </authorList>
    </citation>
    <scope>NUCLEOTIDE SEQUENCE [LARGE SCALE GENOMIC DNA]</scope>
</reference>
<dbReference type="InterPro" id="IPR018200">
    <property type="entry name" value="USP_CS"/>
</dbReference>
<feature type="region of interest" description="Disordered" evidence="9">
    <location>
        <begin position="1603"/>
        <end position="1630"/>
    </location>
</feature>
<dbReference type="InterPro" id="IPR056850">
    <property type="entry name" value="ARM_UBP34_24_USP9X_Y"/>
</dbReference>
<feature type="region of interest" description="Disordered" evidence="9">
    <location>
        <begin position="1"/>
        <end position="40"/>
    </location>
</feature>
<dbReference type="OrthoDB" id="289038at2759"/>
<feature type="region of interest" description="Disordered" evidence="9">
    <location>
        <begin position="162"/>
        <end position="189"/>
    </location>
</feature>
<dbReference type="Pfam" id="PF22900">
    <property type="entry name" value="UCH_UBL1"/>
    <property type="match status" value="1"/>
</dbReference>
<feature type="compositionally biased region" description="Acidic residues" evidence="9">
    <location>
        <begin position="28"/>
        <end position="38"/>
    </location>
</feature>
<dbReference type="InterPro" id="IPR055176">
    <property type="entry name" value="UBP24/USP9X/USP9Y_UBL"/>
</dbReference>
<evidence type="ECO:0000256" key="1">
    <source>
        <dbReference type="ARBA" id="ARBA00000707"/>
    </source>
</evidence>
<dbReference type="Pfam" id="PF12030">
    <property type="entry name" value="DUF3517"/>
    <property type="match status" value="1"/>
</dbReference>
<name>A0A653BX53_CALMS</name>
<evidence type="ECO:0000313" key="12">
    <source>
        <dbReference type="Proteomes" id="UP000410492"/>
    </source>
</evidence>
<evidence type="ECO:0000256" key="7">
    <source>
        <dbReference type="ARBA" id="ARBA00022801"/>
    </source>
</evidence>
<dbReference type="GO" id="GO:0005829">
    <property type="term" value="C:cytosol"/>
    <property type="evidence" value="ECO:0007669"/>
    <property type="project" value="TreeGrafter"/>
</dbReference>
<dbReference type="EMBL" id="CAACVG010006049">
    <property type="protein sequence ID" value="VEN39866.1"/>
    <property type="molecule type" value="Genomic_DNA"/>
</dbReference>
<feature type="compositionally biased region" description="Basic and acidic residues" evidence="9">
    <location>
        <begin position="1612"/>
        <end position="1630"/>
    </location>
</feature>
<comment type="similarity">
    <text evidence="2">Belongs to the peptidase C19 family.</text>
</comment>
<dbReference type="EC" id="3.4.19.12" evidence="3"/>
<keyword evidence="4" id="KW-0597">Phosphoprotein</keyword>
<gene>
    <name evidence="11" type="ORF">CALMAC_LOCUS4235</name>
</gene>
<dbReference type="GO" id="GO:0004843">
    <property type="term" value="F:cysteine-type deubiquitinase activity"/>
    <property type="evidence" value="ECO:0007669"/>
    <property type="project" value="UniProtKB-EC"/>
</dbReference>
<keyword evidence="7" id="KW-0378">Hydrolase</keyword>
<evidence type="ECO:0000256" key="6">
    <source>
        <dbReference type="ARBA" id="ARBA00022786"/>
    </source>
</evidence>
<sequence>MTIATRGQGITGDTIESQGSSPGPSENNPDEIQDENYEPDFPKDKLASLDEKISNLRWVVPVLADQELECLLKVSIELSKKNLDIRSEPCQRFFREGLTTSFTKILTDDAVSSWKPNIHACIFQNCLKLIELCVAKLPHDWFPLLDLLAMVLNPNNKFHTYNSSRQSETAGPNSNLTEEELFARPSSDPRNPRGWLVDLINRFGELGGFQILLDRFQSGQNLSVSIVFALLRPFGLCYEFLTTHTINKYILPILEMIPGILDKLTDDELKREAKSEQKSDIVSAIIKASKNLASRVPDQEELIRTLEGFRLTMILRQLQISSFNGKMNALNEINKVISSVTYYPNRHHGLEEEEYLTPERMAKWINENKVLEIVLRDSLHQPQYVEKLEKILRFVIKERALSLSDLDAVWAAQVGKHEAIVKNVHDLLAKLAWDFSAEQLDHLFECFQNSWTSASKRQRERLLELIRRLAEDDKDGVMAHKVLTLFWNLAHAEDVPTEIMDQALTAHVKILDYSCSQERDAQKTIWLDKCVEELKSGDGKWVLPALKQIKDICTLYEQNTNGGPTQRSHHIYYRQDVIERLQNQHSLVILVTNSLTGYMERLRQLYKEQPHLTADTYVPDGRYNHTIQVQERLNFLRFLLKDGQLWLCAEQAKQIWQSLAENAVFQSDRESCFKWFSKLMGEEPDLDPGINKDFFENNILQIDPILLTESGIKCFERFFKAVNAKEGKIKFKRRTLLTEDPDLIGLDYLWKVVTLCPNDIAARAIELLKEVSTNLGPRLQAARLDFHENFVTECYDRLRAHFDTLTVLQKSTTTVASTPDGGLTTLDAPPAQMQHRIQAEAVKMCRVLKVLHEYISECDNNFVGERKILPLHRACHGKHLTLIVRFSSPSRQVEDLELYTHSNDTVASLRKYISRRIKSGSHCKLELFINGEPLDPADDRKLLSQIPIRDKMLISAKVIQINSNMASSQDSSSDSSTSSPQHPYDGPNVEAENLLPGVLMAQQPVYAQFFCQLMAVGSALQFPLLRDGGHALLQLMPCDLMTMDNLRVLFTTPGEQNVTMDTMFFSANPAEVLYNLEVLYAMLMPALDTLSEKTYDFQYSFMTSGQAHVFLEMLTKNNFMSSADNVTKRSAYLVVLKICKLILTSVAHVLVRLSEDHTPQPTENDSGTGGGHENTTTPGMYLRQALRNVPGHSDHLLRQVSIKLSHGLAQLMVSETCPTSNNRPGGGSGGGNNAHALFSQALNWELPDLATALALVRLVWAASSDNLAALNASPDTLHSLAAASEPKNKLKEGGNSTGARELVNEDVMLCKEALELLSTAVILNSSSLEHLYQDNWWPYFVTDLVLINPCPAIRVAAAEQLIVICTCGAASRLALQLIVPLLFSLLDTLVIENANNSHEFFQLLCRLVNVAYLTGCPLSAVDQLLANEVAWLRKARDKHEVLIEGHLSLAKELLCFMTPEQKCELGSCESGSLIKELLEDFLFPASKLMLQLNKTGQLGEDPAVPICDTPQTQAAAFDLLIALCLNCVQNYKQLVNMLNDMFYSNPDTAITEWDYLPAVGPRPFGGFVGLKNAGATCYMNSVLQQLYMVDSVKEGLLAAEGAATDPDEDFSGEERLDLDTDCTDDRGGNEDGRKDYNVGILKQVQAIFGHLACSRLQYYVPRGLWRHFKLQGEPVNLREQQDAVEFFMSLVESLDEALKTLGHEQIMSKILGGSYSDQKICKGCPHRYSKEEPFSVISVDIRNHSNLPDSLEQYVKGELLEGADAYHCEKCSKKVVTVKRLCVKKLPPVLAIQLKRFEYDFERVCAIKFNDYFEFPRELDMGPYTVRGLAEIEGEIIDCDQDPNPPGDTSTKYLLTGIVVHSGQASGGHYYSYIRNRSEAGGGEMKWYKFDDGDVSECRMGEDEEMKVQCFGGDYMGEVFDPMLKRTTYRRQKRWWNAYMLFYTRLDVEEESALKAMERLSISGTRKETILKMPVAIENSIRKQNIKFLHHRSQFSPEYFAFVRKLATSCAAQQQQQQQNNAVRAAAGGGGGQPPPSQTGLLTNDLVEQQYLLSVQLVSNFLFHTGWHTKKNLRGSAMEWCDVLCLHLRASPAIRQWFAHNVLFAHASRFCEYLLGCPSAEVRNAFIKIVVLLAHFSINDGPAPLPPQLVAQRAPDARQDAALDSASLSDHILWALLGLLQREVSEHGRHLPHYCTVFHMYANQGIQEKAQLLRMNVPATFMLVALDEGPGPAIKYQYTELSKLNQLVSCLIRCCDVSSRCQSSNGGPVAPNPYREQSCPEYIMPISSQAAEILFNRTSYVKKVIEDTNLTDEAIKLLQFCSWENPLFSRTVLSELLWQIAFAYCQELRHHIEILLSILLIEDSWQTHRIHNAIKGVPEEREGLLETIMRAKNHYQKRAYQCIKCMVALFSKCPAAHAMLMRHADLRRSWSSAVAWLQDELERKYPPNTQYGAYSTWSPPAQSNESSNGYFLERSNSARKTLERALELMPDVERGDQEEEPVSEEQESQEENAGGGGAVPAPVVPSAVAVPPPVEAVPSGGGTASTGNETAPLPEVDTSTTGTETTTPNIQETVSDLPDITQSQEQPPNRDSDRGTLRLKERRKIEEDA</sequence>
<dbReference type="InterPro" id="IPR028889">
    <property type="entry name" value="USP"/>
</dbReference>
<keyword evidence="6" id="KW-0833">Ubl conjugation pathway</keyword>
<feature type="compositionally biased region" description="Low complexity" evidence="9">
    <location>
        <begin position="2558"/>
        <end position="2567"/>
    </location>
</feature>
<feature type="compositionally biased region" description="Acidic residues" evidence="9">
    <location>
        <begin position="2496"/>
        <end position="2510"/>
    </location>
</feature>
<feature type="compositionally biased region" description="Low complexity" evidence="9">
    <location>
        <begin position="2519"/>
        <end position="2529"/>
    </location>
</feature>
<dbReference type="PROSITE" id="PS00972">
    <property type="entry name" value="USP_1"/>
    <property type="match status" value="1"/>
</dbReference>
<evidence type="ECO:0000256" key="2">
    <source>
        <dbReference type="ARBA" id="ARBA00009085"/>
    </source>
</evidence>
<dbReference type="PROSITE" id="PS50235">
    <property type="entry name" value="USP_3"/>
    <property type="match status" value="1"/>
</dbReference>
<dbReference type="SUPFAM" id="SSF54001">
    <property type="entry name" value="Cysteine proteinases"/>
    <property type="match status" value="1"/>
</dbReference>
<keyword evidence="12" id="KW-1185">Reference proteome</keyword>
<dbReference type="SUPFAM" id="SSF48371">
    <property type="entry name" value="ARM repeat"/>
    <property type="match status" value="1"/>
</dbReference>
<dbReference type="Proteomes" id="UP000410492">
    <property type="component" value="Unassembled WGS sequence"/>
</dbReference>
<dbReference type="GO" id="GO:0016579">
    <property type="term" value="P:protein deubiquitination"/>
    <property type="evidence" value="ECO:0007669"/>
    <property type="project" value="InterPro"/>
</dbReference>
<feature type="domain" description="USP" evidence="10">
    <location>
        <begin position="1568"/>
        <end position="1946"/>
    </location>
</feature>
<dbReference type="CDD" id="cd02659">
    <property type="entry name" value="peptidase_C19C"/>
    <property type="match status" value="1"/>
</dbReference>
<feature type="compositionally biased region" description="Polar residues" evidence="9">
    <location>
        <begin position="2568"/>
        <end position="2587"/>
    </location>
</feature>
<evidence type="ECO:0000256" key="4">
    <source>
        <dbReference type="ARBA" id="ARBA00022553"/>
    </source>
</evidence>
<dbReference type="InterPro" id="IPR001394">
    <property type="entry name" value="Peptidase_C19_UCH"/>
</dbReference>
<accession>A0A653BX53</accession>
<dbReference type="FunFam" id="3.90.70.10:FF:000007">
    <property type="entry name" value="Probable ubiquitin carboxyl-terminal hydrolase FAF-X"/>
    <property type="match status" value="1"/>
</dbReference>
<dbReference type="PANTHER" id="PTHR24006:SF925">
    <property type="entry name" value="UBIQUITINYL HYDROLASE 1"/>
    <property type="match status" value="1"/>
</dbReference>
<comment type="catalytic activity">
    <reaction evidence="1">
        <text>Thiol-dependent hydrolysis of ester, thioester, amide, peptide and isopeptide bonds formed by the C-terminal Gly of ubiquitin (a 76-residue protein attached to proteins as an intracellular targeting signal).</text>
        <dbReference type="EC" id="3.4.19.12"/>
    </reaction>
</comment>
<keyword evidence="8" id="KW-0788">Thiol protease</keyword>
<dbReference type="Pfam" id="PF25010">
    <property type="entry name" value="ARM_UBP24_USP9X-Y"/>
    <property type="match status" value="1"/>
</dbReference>
<feature type="compositionally biased region" description="Basic and acidic residues" evidence="9">
    <location>
        <begin position="2588"/>
        <end position="2609"/>
    </location>
</feature>
<keyword evidence="5" id="KW-0645">Protease</keyword>
<feature type="region of interest" description="Disordered" evidence="9">
    <location>
        <begin position="1157"/>
        <end position="1177"/>
    </location>
</feature>
<dbReference type="InterPro" id="IPR021905">
    <property type="entry name" value="DUF3517"/>
</dbReference>
<feature type="region of interest" description="Disordered" evidence="9">
    <location>
        <begin position="965"/>
        <end position="988"/>
    </location>
</feature>
<evidence type="ECO:0000313" key="11">
    <source>
        <dbReference type="EMBL" id="VEN39866.1"/>
    </source>
</evidence>
<evidence type="ECO:0000256" key="3">
    <source>
        <dbReference type="ARBA" id="ARBA00012759"/>
    </source>
</evidence>
<organism evidence="11 12">
    <name type="scientific">Callosobruchus maculatus</name>
    <name type="common">Southern cowpea weevil</name>
    <name type="synonym">Pulse bruchid</name>
    <dbReference type="NCBI Taxonomy" id="64391"/>
    <lineage>
        <taxon>Eukaryota</taxon>
        <taxon>Metazoa</taxon>
        <taxon>Ecdysozoa</taxon>
        <taxon>Arthropoda</taxon>
        <taxon>Hexapoda</taxon>
        <taxon>Insecta</taxon>
        <taxon>Pterygota</taxon>
        <taxon>Neoptera</taxon>
        <taxon>Endopterygota</taxon>
        <taxon>Coleoptera</taxon>
        <taxon>Polyphaga</taxon>
        <taxon>Cucujiformia</taxon>
        <taxon>Chrysomeloidea</taxon>
        <taxon>Chrysomelidae</taxon>
        <taxon>Bruchinae</taxon>
        <taxon>Bruchini</taxon>
        <taxon>Callosobruchus</taxon>
    </lineage>
</organism>
<dbReference type="InterPro" id="IPR050164">
    <property type="entry name" value="Peptidase_C19"/>
</dbReference>
<dbReference type="Gene3D" id="3.90.70.10">
    <property type="entry name" value="Cysteine proteinases"/>
    <property type="match status" value="1"/>
</dbReference>